<dbReference type="Proteomes" id="UP000827872">
    <property type="component" value="Linkage Group LG03"/>
</dbReference>
<proteinExistence type="predicted"/>
<accession>A0ACB8EIS9</accession>
<gene>
    <name evidence="1" type="ORF">K3G42_020884</name>
</gene>
<reference evidence="1" key="1">
    <citation type="submission" date="2021-08" db="EMBL/GenBank/DDBJ databases">
        <title>The first chromosome-level gecko genome reveals the dynamic sex chromosomes of Neotropical dwarf geckos (Sphaerodactylidae: Sphaerodactylus).</title>
        <authorList>
            <person name="Pinto B.J."/>
            <person name="Keating S.E."/>
            <person name="Gamble T."/>
        </authorList>
    </citation>
    <scope>NUCLEOTIDE SEQUENCE</scope>
    <source>
        <strain evidence="1">TG3544</strain>
    </source>
</reference>
<evidence type="ECO:0000313" key="2">
    <source>
        <dbReference type="Proteomes" id="UP000827872"/>
    </source>
</evidence>
<name>A0ACB8EIS9_9SAUR</name>
<protein>
    <submittedName>
        <fullName evidence="1">Uncharacterized protein</fullName>
    </submittedName>
</protein>
<evidence type="ECO:0000313" key="1">
    <source>
        <dbReference type="EMBL" id="KAH7992237.1"/>
    </source>
</evidence>
<keyword evidence="2" id="KW-1185">Reference proteome</keyword>
<sequence>MDLVSTIGESAALGAAGAIFWGDADYTKSRETCQVIKNYLEKELGPYIINVTTAAELCSQTLCNSHGRCLRQASNASVFLHLNPASFLIHYNDNKLVADGKLSQADITFLRTHFLCHCYQGWHGEGCEGRLNPPGGGSSYLCSNLGLQLLTTLFLLAFLH</sequence>
<comment type="caution">
    <text evidence="1">The sequence shown here is derived from an EMBL/GenBank/DDBJ whole genome shotgun (WGS) entry which is preliminary data.</text>
</comment>
<organism evidence="1 2">
    <name type="scientific">Sphaerodactylus townsendi</name>
    <dbReference type="NCBI Taxonomy" id="933632"/>
    <lineage>
        <taxon>Eukaryota</taxon>
        <taxon>Metazoa</taxon>
        <taxon>Chordata</taxon>
        <taxon>Craniata</taxon>
        <taxon>Vertebrata</taxon>
        <taxon>Euteleostomi</taxon>
        <taxon>Lepidosauria</taxon>
        <taxon>Squamata</taxon>
        <taxon>Bifurcata</taxon>
        <taxon>Gekkota</taxon>
        <taxon>Sphaerodactylidae</taxon>
        <taxon>Sphaerodactylus</taxon>
    </lineage>
</organism>
<dbReference type="EMBL" id="CM037616">
    <property type="protein sequence ID" value="KAH7992237.1"/>
    <property type="molecule type" value="Genomic_DNA"/>
</dbReference>